<proteinExistence type="predicted"/>
<dbReference type="AlphaFoldDB" id="A0A644UYT5"/>
<gene>
    <name evidence="1" type="ORF">SDC9_29790</name>
</gene>
<protein>
    <recommendedName>
        <fullName evidence="2">DUF2007 domain-containing protein</fullName>
    </recommendedName>
</protein>
<accession>A0A644UYT5</accession>
<dbReference type="EMBL" id="VSSQ01000181">
    <property type="protein sequence ID" value="MPL83832.1"/>
    <property type="molecule type" value="Genomic_DNA"/>
</dbReference>
<evidence type="ECO:0000313" key="1">
    <source>
        <dbReference type="EMBL" id="MPL83832.1"/>
    </source>
</evidence>
<reference evidence="1" key="1">
    <citation type="submission" date="2019-08" db="EMBL/GenBank/DDBJ databases">
        <authorList>
            <person name="Kucharzyk K."/>
            <person name="Murdoch R.W."/>
            <person name="Higgins S."/>
            <person name="Loffler F."/>
        </authorList>
    </citation>
    <scope>NUCLEOTIDE SEQUENCE</scope>
</reference>
<evidence type="ECO:0008006" key="2">
    <source>
        <dbReference type="Google" id="ProtNLM"/>
    </source>
</evidence>
<name>A0A644UYT5_9ZZZZ</name>
<comment type="caution">
    <text evidence="1">The sequence shown here is derived from an EMBL/GenBank/DDBJ whole genome shotgun (WGS) entry which is preliminary data.</text>
</comment>
<organism evidence="1">
    <name type="scientific">bioreactor metagenome</name>
    <dbReference type="NCBI Taxonomy" id="1076179"/>
    <lineage>
        <taxon>unclassified sequences</taxon>
        <taxon>metagenomes</taxon>
        <taxon>ecological metagenomes</taxon>
    </lineage>
</organism>
<sequence length="115" mass="12974">MTRARTGFLARCFSLCYYEKYYLVFKLVPMVLNLQNKGYVSLFEQGGFAMWTVIYIAPNKAIAEKYKKALSEEGMLVQLRPIGSAHLGDHASVEILVPESEAEEAHEIITSYMGS</sequence>